<organism evidence="2 3">
    <name type="scientific">Aspergillus parasiticus</name>
    <dbReference type="NCBI Taxonomy" id="5067"/>
    <lineage>
        <taxon>Eukaryota</taxon>
        <taxon>Fungi</taxon>
        <taxon>Dikarya</taxon>
        <taxon>Ascomycota</taxon>
        <taxon>Pezizomycotina</taxon>
        <taxon>Eurotiomycetes</taxon>
        <taxon>Eurotiomycetidae</taxon>
        <taxon>Eurotiales</taxon>
        <taxon>Aspergillaceae</taxon>
        <taxon>Aspergillus</taxon>
        <taxon>Aspergillus subgen. Circumdati</taxon>
    </lineage>
</organism>
<keyword evidence="1" id="KW-0472">Membrane</keyword>
<dbReference type="Proteomes" id="UP000326532">
    <property type="component" value="Unassembled WGS sequence"/>
</dbReference>
<gene>
    <name evidence="2" type="ORF">BDV34DRAFT_193532</name>
</gene>
<evidence type="ECO:0000313" key="3">
    <source>
        <dbReference type="Proteomes" id="UP000326532"/>
    </source>
</evidence>
<proteinExistence type="predicted"/>
<keyword evidence="1" id="KW-0812">Transmembrane</keyword>
<dbReference type="VEuPathDB" id="FungiDB:BDV34DRAFT_193532"/>
<feature type="transmembrane region" description="Helical" evidence="1">
    <location>
        <begin position="20"/>
        <end position="40"/>
    </location>
</feature>
<dbReference type="EMBL" id="ML734962">
    <property type="protein sequence ID" value="KAB8206570.1"/>
    <property type="molecule type" value="Genomic_DNA"/>
</dbReference>
<sequence length="53" mass="6114">MLHYYQWREATECQKVFRAVGILLMIFTALAKHEVILGYLNVLDDISLPATDC</sequence>
<keyword evidence="1" id="KW-1133">Transmembrane helix</keyword>
<keyword evidence="3" id="KW-1185">Reference proteome</keyword>
<reference evidence="2 3" key="1">
    <citation type="submission" date="2019-04" db="EMBL/GenBank/DDBJ databases">
        <title>Fungal friends and foes A comparative genomics study of 23 Aspergillus species from section Flavi.</title>
        <authorList>
            <consortium name="DOE Joint Genome Institute"/>
            <person name="Kjaerbolling I."/>
            <person name="Vesth T.C."/>
            <person name="Frisvad J.C."/>
            <person name="Nybo J.L."/>
            <person name="Theobald S."/>
            <person name="Kildgaard S."/>
            <person name="Petersen T.I."/>
            <person name="Kuo A."/>
            <person name="Sato A."/>
            <person name="Lyhne E.K."/>
            <person name="Kogle M.E."/>
            <person name="Wiebenga A."/>
            <person name="Kun R.S."/>
            <person name="Lubbers R.J."/>
            <person name="Makela M.R."/>
            <person name="Barry K."/>
            <person name="Chovatia M."/>
            <person name="Clum A."/>
            <person name="Daum C."/>
            <person name="Haridas S."/>
            <person name="He G."/>
            <person name="LaButti K."/>
            <person name="Lipzen A."/>
            <person name="Mondo S."/>
            <person name="Pangilinan J."/>
            <person name="Riley R."/>
            <person name="Salamov A."/>
            <person name="Simmons B.A."/>
            <person name="Magnuson J.K."/>
            <person name="Henrissat B."/>
            <person name="Mortensen U.H."/>
            <person name="Larsen T.O."/>
            <person name="De vries R.P."/>
            <person name="Grigoriev I.V."/>
            <person name="Machida M."/>
            <person name="Baker S.E."/>
            <person name="Andersen M.R."/>
        </authorList>
    </citation>
    <scope>NUCLEOTIDE SEQUENCE [LARGE SCALE GENOMIC DNA]</scope>
    <source>
        <strain evidence="2 3">CBS 117618</strain>
    </source>
</reference>
<accession>A0A5N6DQZ5</accession>
<name>A0A5N6DQZ5_ASPPA</name>
<protein>
    <submittedName>
        <fullName evidence="2">Uncharacterized protein</fullName>
    </submittedName>
</protein>
<dbReference type="AlphaFoldDB" id="A0A5N6DQZ5"/>
<evidence type="ECO:0000256" key="1">
    <source>
        <dbReference type="SAM" id="Phobius"/>
    </source>
</evidence>
<evidence type="ECO:0000313" key="2">
    <source>
        <dbReference type="EMBL" id="KAB8206570.1"/>
    </source>
</evidence>